<dbReference type="AlphaFoldDB" id="H5V7H7"/>
<evidence type="ECO:0000256" key="3">
    <source>
        <dbReference type="ARBA" id="ARBA00022448"/>
    </source>
</evidence>
<keyword evidence="4 9" id="KW-1003">Cell membrane</keyword>
<reference evidence="13 14" key="1">
    <citation type="submission" date="2012-02" db="EMBL/GenBank/DDBJ databases">
        <title>Whole genome shotgun sequence of Escherichia hermannii NBRC 105704.</title>
        <authorList>
            <person name="Yoshida I."/>
            <person name="Hosoyama A."/>
            <person name="Tsuchikane K."/>
            <person name="Katsumata H."/>
            <person name="Yamazaki S."/>
            <person name="Fujita N."/>
        </authorList>
    </citation>
    <scope>NUCLEOTIDE SEQUENCE [LARGE SCALE GENOMIC DNA]</scope>
    <source>
        <strain evidence="13 14">NBRC 105704</strain>
    </source>
</reference>
<evidence type="ECO:0000259" key="12">
    <source>
        <dbReference type="Pfam" id="PF26002"/>
    </source>
</evidence>
<comment type="subcellular location">
    <subcellularLocation>
        <location evidence="1 9">Cell inner membrane</location>
        <topology evidence="1 9">Single-pass membrane protein</topology>
    </subcellularLocation>
</comment>
<dbReference type="NCBIfam" id="TIGR01843">
    <property type="entry name" value="type_I_hlyD"/>
    <property type="match status" value="1"/>
</dbReference>
<evidence type="ECO:0000256" key="6">
    <source>
        <dbReference type="ARBA" id="ARBA00022692"/>
    </source>
</evidence>
<evidence type="ECO:0000256" key="8">
    <source>
        <dbReference type="ARBA" id="ARBA00023136"/>
    </source>
</evidence>
<evidence type="ECO:0000256" key="2">
    <source>
        <dbReference type="ARBA" id="ARBA00009477"/>
    </source>
</evidence>
<dbReference type="Gene3D" id="2.40.50.100">
    <property type="match status" value="1"/>
</dbReference>
<evidence type="ECO:0000256" key="5">
    <source>
        <dbReference type="ARBA" id="ARBA00022519"/>
    </source>
</evidence>
<evidence type="ECO:0000256" key="10">
    <source>
        <dbReference type="SAM" id="Coils"/>
    </source>
</evidence>
<keyword evidence="6 9" id="KW-0812">Transmembrane</keyword>
<dbReference type="InterPro" id="IPR058982">
    <property type="entry name" value="Beta-barrel_AprE"/>
</dbReference>
<dbReference type="GO" id="GO:0005886">
    <property type="term" value="C:plasma membrane"/>
    <property type="evidence" value="ECO:0007669"/>
    <property type="project" value="UniProtKB-SubCell"/>
</dbReference>
<dbReference type="InterPro" id="IPR010129">
    <property type="entry name" value="T1SS_HlyD"/>
</dbReference>
<comment type="similarity">
    <text evidence="2 9">Belongs to the membrane fusion protein (MFP) (TC 8.A.1) family.</text>
</comment>
<proteinExistence type="inferred from homology"/>
<dbReference type="Pfam" id="PF26002">
    <property type="entry name" value="Beta-barrel_AprE"/>
    <property type="match status" value="1"/>
</dbReference>
<evidence type="ECO:0000259" key="11">
    <source>
        <dbReference type="Pfam" id="PF25917"/>
    </source>
</evidence>
<keyword evidence="7 9" id="KW-1133">Transmembrane helix</keyword>
<evidence type="ECO:0000313" key="14">
    <source>
        <dbReference type="Proteomes" id="UP000010297"/>
    </source>
</evidence>
<comment type="caution">
    <text evidence="13">The sequence shown here is derived from an EMBL/GenBank/DDBJ whole genome shotgun (WGS) entry which is preliminary data.</text>
</comment>
<evidence type="ECO:0000256" key="4">
    <source>
        <dbReference type="ARBA" id="ARBA00022475"/>
    </source>
</evidence>
<dbReference type="Gene3D" id="2.40.30.170">
    <property type="match status" value="1"/>
</dbReference>
<dbReference type="InterPro" id="IPR006144">
    <property type="entry name" value="Secretion_HlyD_CS"/>
</dbReference>
<keyword evidence="8 9" id="KW-0472">Membrane</keyword>
<name>H5V7H7_ATLHE</name>
<dbReference type="PANTHER" id="PTHR30386">
    <property type="entry name" value="MEMBRANE FUSION SUBUNIT OF EMRAB-TOLC MULTIDRUG EFFLUX PUMP"/>
    <property type="match status" value="1"/>
</dbReference>
<dbReference type="PANTHER" id="PTHR30386:SF26">
    <property type="entry name" value="TRANSPORT PROTEIN COMB"/>
    <property type="match status" value="1"/>
</dbReference>
<dbReference type="PRINTS" id="PR01490">
    <property type="entry name" value="RTXTOXIND"/>
</dbReference>
<dbReference type="eggNOG" id="COG0845">
    <property type="taxonomic scope" value="Bacteria"/>
</dbReference>
<evidence type="ECO:0000313" key="13">
    <source>
        <dbReference type="EMBL" id="GAB53935.1"/>
    </source>
</evidence>
<feature type="domain" description="AprE-like beta-barrel" evidence="12">
    <location>
        <begin position="278"/>
        <end position="370"/>
    </location>
</feature>
<protein>
    <recommendedName>
        <fullName evidence="9">Membrane fusion protein (MFP) family protein</fullName>
    </recommendedName>
</protein>
<dbReference type="InterPro" id="IPR058625">
    <property type="entry name" value="MdtA-like_BSH"/>
</dbReference>
<dbReference type="GO" id="GO:0009306">
    <property type="term" value="P:protein secretion"/>
    <property type="evidence" value="ECO:0007669"/>
    <property type="project" value="InterPro"/>
</dbReference>
<dbReference type="EMBL" id="BAFF01000024">
    <property type="protein sequence ID" value="GAB53935.1"/>
    <property type="molecule type" value="Genomic_DNA"/>
</dbReference>
<dbReference type="Proteomes" id="UP000010297">
    <property type="component" value="Unassembled WGS sequence"/>
</dbReference>
<feature type="domain" description="Multidrug resistance protein MdtA-like barrel-sandwich hybrid" evidence="11">
    <location>
        <begin position="67"/>
        <end position="261"/>
    </location>
</feature>
<keyword evidence="3 9" id="KW-0813">Transport</keyword>
<gene>
    <name evidence="13" type="ORF">EH105704_24_00130</name>
</gene>
<sequence length="392" mass="44059">MAAPSLVTQDLMSQPKLGRSSLLVWMIFLLLAGFLVWAKYFSLDEVSTGGGKVIPSSREQVVQSLEGGIIYDLRVREGDIVERGQLLAELDRTKTQSSVQESASRLRAALARAARLEAEVNDRTIKFPGEVINEKELVKTETELYISRKTSLDQGLIGLQQGISLVRQQLNMTEPLVKQGAASGVEVLRLKTQLNDLNNKITDLKSQYYVRAREELNRTNEEVEALRSVMRGREDSLTRLKMYSPVRGIVKNIEVTTVGGVIPPNGKLLTLVPMNDDMLIEARISPRDVAFIHPGQPALVKITAYDYAIYGGLPGEVTMISPDSIQDDVKRDIYYYRVYIRTKTNYLENKQKQRFPIFPGMVATVDIKTGSRTVLDYLIKPLNKVNEALRER</sequence>
<feature type="coiled-coil region" evidence="10">
    <location>
        <begin position="187"/>
        <end position="229"/>
    </location>
</feature>
<evidence type="ECO:0000256" key="1">
    <source>
        <dbReference type="ARBA" id="ARBA00004377"/>
    </source>
</evidence>
<evidence type="ECO:0000256" key="9">
    <source>
        <dbReference type="RuleBase" id="RU365093"/>
    </source>
</evidence>
<dbReference type="Pfam" id="PF25917">
    <property type="entry name" value="BSH_RND"/>
    <property type="match status" value="1"/>
</dbReference>
<dbReference type="GeneID" id="92829793"/>
<dbReference type="PROSITE" id="PS00543">
    <property type="entry name" value="HLYD_FAMILY"/>
    <property type="match status" value="1"/>
</dbReference>
<feature type="transmembrane region" description="Helical" evidence="9">
    <location>
        <begin position="21"/>
        <end position="38"/>
    </location>
</feature>
<accession>H5V7H7</accession>
<keyword evidence="10" id="KW-0175">Coiled coil</keyword>
<dbReference type="RefSeq" id="WP_002438570.1">
    <property type="nucleotide sequence ID" value="NZ_BAFF01000024.1"/>
</dbReference>
<organism evidence="13 14">
    <name type="scientific">Atlantibacter hermannii NBRC 105704</name>
    <dbReference type="NCBI Taxonomy" id="1115512"/>
    <lineage>
        <taxon>Bacteria</taxon>
        <taxon>Pseudomonadati</taxon>
        <taxon>Pseudomonadota</taxon>
        <taxon>Gammaproteobacteria</taxon>
        <taxon>Enterobacterales</taxon>
        <taxon>Enterobacteriaceae</taxon>
        <taxon>Atlantibacter</taxon>
    </lineage>
</organism>
<keyword evidence="5 9" id="KW-0997">Cell inner membrane</keyword>
<dbReference type="InterPro" id="IPR050739">
    <property type="entry name" value="MFP"/>
</dbReference>
<evidence type="ECO:0000256" key="7">
    <source>
        <dbReference type="ARBA" id="ARBA00022989"/>
    </source>
</evidence>
<keyword evidence="14" id="KW-1185">Reference proteome</keyword>